<evidence type="ECO:0000313" key="1">
    <source>
        <dbReference type="EMBL" id="SJK98353.1"/>
    </source>
</evidence>
<gene>
    <name evidence="1" type="ORF">ARMOST_01618</name>
</gene>
<organism evidence="1 2">
    <name type="scientific">Armillaria ostoyae</name>
    <name type="common">Armillaria root rot fungus</name>
    <dbReference type="NCBI Taxonomy" id="47428"/>
    <lineage>
        <taxon>Eukaryota</taxon>
        <taxon>Fungi</taxon>
        <taxon>Dikarya</taxon>
        <taxon>Basidiomycota</taxon>
        <taxon>Agaricomycotina</taxon>
        <taxon>Agaricomycetes</taxon>
        <taxon>Agaricomycetidae</taxon>
        <taxon>Agaricales</taxon>
        <taxon>Marasmiineae</taxon>
        <taxon>Physalacriaceae</taxon>
        <taxon>Armillaria</taxon>
    </lineage>
</organism>
<evidence type="ECO:0000313" key="2">
    <source>
        <dbReference type="Proteomes" id="UP000219338"/>
    </source>
</evidence>
<dbReference type="Proteomes" id="UP000219338">
    <property type="component" value="Unassembled WGS sequence"/>
</dbReference>
<sequence>MTTLPPELVEIIVYELWYSEMPSSVRKLFMTTCPRIDRTWKAVYAPIASRDMYITNLAFIDYLCDIAVRKSIIYQDFIPQLTHTITCFVDLRENTKERAAKKVYRYLIALPNILGFRALFPLVQHISFQLVWIGIGEDPFLPPFRGIAIHARYDRFLHNSSPHHYLAPSVDPCHQIWSYMMCLMRKVGVPQIFFGLTLVSSGPYEVFVIDGIRHLRQITYIPETQLGDWDSRDINQRLWMASQGHHQLGYLAKRFYRREYKCLQSPLPAPFSSKFRRVARTNLLKRENLV</sequence>
<dbReference type="AlphaFoldDB" id="A0A284QPI1"/>
<dbReference type="OrthoDB" id="2864089at2759"/>
<reference evidence="2" key="1">
    <citation type="journal article" date="2017" name="Nat. Ecol. Evol.">
        <title>Genome expansion and lineage-specific genetic innovations in the forest pathogenic fungi Armillaria.</title>
        <authorList>
            <person name="Sipos G."/>
            <person name="Prasanna A.N."/>
            <person name="Walter M.C."/>
            <person name="O'Connor E."/>
            <person name="Balint B."/>
            <person name="Krizsan K."/>
            <person name="Kiss B."/>
            <person name="Hess J."/>
            <person name="Varga T."/>
            <person name="Slot J."/>
            <person name="Riley R."/>
            <person name="Boka B."/>
            <person name="Rigling D."/>
            <person name="Barry K."/>
            <person name="Lee J."/>
            <person name="Mihaltcheva S."/>
            <person name="LaButti K."/>
            <person name="Lipzen A."/>
            <person name="Waldron R."/>
            <person name="Moloney N.M."/>
            <person name="Sperisen C."/>
            <person name="Kredics L."/>
            <person name="Vagvoelgyi C."/>
            <person name="Patrignani A."/>
            <person name="Fitzpatrick D."/>
            <person name="Nagy I."/>
            <person name="Doyle S."/>
            <person name="Anderson J.B."/>
            <person name="Grigoriev I.V."/>
            <person name="Gueldener U."/>
            <person name="Muensterkoetter M."/>
            <person name="Nagy L.G."/>
        </authorList>
    </citation>
    <scope>NUCLEOTIDE SEQUENCE [LARGE SCALE GENOMIC DNA]</scope>
    <source>
        <strain evidence="2">C18/9</strain>
    </source>
</reference>
<dbReference type="EMBL" id="FUEG01000001">
    <property type="protein sequence ID" value="SJK98353.1"/>
    <property type="molecule type" value="Genomic_DNA"/>
</dbReference>
<dbReference type="OMA" id="GHCECCT"/>
<protein>
    <submittedName>
        <fullName evidence="1">Uncharacterized protein</fullName>
    </submittedName>
</protein>
<name>A0A284QPI1_ARMOS</name>
<proteinExistence type="predicted"/>
<accession>A0A284QPI1</accession>
<keyword evidence="2" id="KW-1185">Reference proteome</keyword>